<gene>
    <name evidence="3" type="ORF">ABB07_27315</name>
</gene>
<dbReference type="InterPro" id="IPR003675">
    <property type="entry name" value="Rce1/LyrA-like_dom"/>
</dbReference>
<feature type="transmembrane region" description="Helical" evidence="1">
    <location>
        <begin position="213"/>
        <end position="236"/>
    </location>
</feature>
<keyword evidence="1" id="KW-0472">Membrane</keyword>
<dbReference type="Proteomes" id="UP000035366">
    <property type="component" value="Chromosome"/>
</dbReference>
<evidence type="ECO:0000259" key="2">
    <source>
        <dbReference type="Pfam" id="PF02517"/>
    </source>
</evidence>
<feature type="transmembrane region" description="Helical" evidence="1">
    <location>
        <begin position="69"/>
        <end position="89"/>
    </location>
</feature>
<feature type="transmembrane region" description="Helical" evidence="1">
    <location>
        <begin position="151"/>
        <end position="174"/>
    </location>
</feature>
<evidence type="ECO:0000256" key="1">
    <source>
        <dbReference type="SAM" id="Phobius"/>
    </source>
</evidence>
<organism evidence="3 4">
    <name type="scientific">Streptomyces incarnatus</name>
    <dbReference type="NCBI Taxonomy" id="665007"/>
    <lineage>
        <taxon>Bacteria</taxon>
        <taxon>Bacillati</taxon>
        <taxon>Actinomycetota</taxon>
        <taxon>Actinomycetes</taxon>
        <taxon>Kitasatosporales</taxon>
        <taxon>Streptomycetaceae</taxon>
        <taxon>Streptomyces</taxon>
    </lineage>
</organism>
<feature type="transmembrane region" description="Helical" evidence="1">
    <location>
        <begin position="34"/>
        <end position="57"/>
    </location>
</feature>
<dbReference type="Pfam" id="PF02517">
    <property type="entry name" value="Rce1-like"/>
    <property type="match status" value="1"/>
</dbReference>
<sequence length="254" mass="26595">MWAMAWLALTAASGTTLASHLHVRRLDARGVRMVPVHVAVLAGTVGCGLLLLGPGWLWRPGPGGPVRAVASLAAGLLLGPVVVWADGWISRTAARRPPAAPRIPSAGEGAAPNRLRPVGLGSTMTPLRSAAHTGADRRWTPTRRDTDLNLALGWLLATAVAEECVFRGVLLNLALLPDAPVARVAAVAAAVAAFALSHAFFGWHQVLAKLPLSLLATLATLVLGTILAAAVGHALFNWHVWRHRPVITQPGTAR</sequence>
<accession>A0ABM5TR71</accession>
<protein>
    <recommendedName>
        <fullName evidence="2">CAAX prenyl protease 2/Lysostaphin resistance protein A-like domain-containing protein</fullName>
    </recommendedName>
</protein>
<name>A0ABM5TR71_9ACTN</name>
<evidence type="ECO:0000313" key="4">
    <source>
        <dbReference type="Proteomes" id="UP000035366"/>
    </source>
</evidence>
<proteinExistence type="predicted"/>
<keyword evidence="1" id="KW-0812">Transmembrane</keyword>
<feature type="domain" description="CAAX prenyl protease 2/Lysostaphin resistance protein A-like" evidence="2">
    <location>
        <begin position="150"/>
        <end position="238"/>
    </location>
</feature>
<dbReference type="EMBL" id="CP011497">
    <property type="protein sequence ID" value="AKJ13609.1"/>
    <property type="molecule type" value="Genomic_DNA"/>
</dbReference>
<keyword evidence="1" id="KW-1133">Transmembrane helix</keyword>
<feature type="transmembrane region" description="Helical" evidence="1">
    <location>
        <begin position="181"/>
        <end position="201"/>
    </location>
</feature>
<keyword evidence="4" id="KW-1185">Reference proteome</keyword>
<reference evidence="3 4" key="1">
    <citation type="journal article" date="2015" name="ISME J.">
        <title>Draft Genome Sequence of Streptomyces incarnatus NRRL8089, which Produces the Nucleoside Antibiotic Sinefungin.</title>
        <authorList>
            <person name="Oshima K."/>
            <person name="Hattori M."/>
            <person name="Shimizu H."/>
            <person name="Fukuda K."/>
            <person name="Nemoto M."/>
            <person name="Inagaki K."/>
            <person name="Tamura T."/>
        </authorList>
    </citation>
    <scope>NUCLEOTIDE SEQUENCE [LARGE SCALE GENOMIC DNA]</scope>
    <source>
        <strain evidence="3 4">NRRL 8089</strain>
    </source>
</reference>
<evidence type="ECO:0000313" key="3">
    <source>
        <dbReference type="EMBL" id="AKJ13609.1"/>
    </source>
</evidence>